<dbReference type="Proteomes" id="UP001374803">
    <property type="component" value="Chromosome"/>
</dbReference>
<evidence type="ECO:0000256" key="3">
    <source>
        <dbReference type="ARBA" id="ARBA00023163"/>
    </source>
</evidence>
<evidence type="ECO:0000313" key="5">
    <source>
        <dbReference type="EMBL" id="WXB04707.1"/>
    </source>
</evidence>
<name>A0ABZ2L7L0_9BACT</name>
<dbReference type="SMART" id="SM00342">
    <property type="entry name" value="HTH_ARAC"/>
    <property type="match status" value="1"/>
</dbReference>
<reference evidence="5" key="1">
    <citation type="submission" date="2021-12" db="EMBL/GenBank/DDBJ databases">
        <title>Discovery of the Pendulisporaceae a myxobacterial family with distinct sporulation behavior and unique specialized metabolism.</title>
        <authorList>
            <person name="Garcia R."/>
            <person name="Popoff A."/>
            <person name="Bader C.D."/>
            <person name="Loehr J."/>
            <person name="Walesch S."/>
            <person name="Walt C."/>
            <person name="Boldt J."/>
            <person name="Bunk B."/>
            <person name="Haeckl F.J.F.P.J."/>
            <person name="Gunesch A.P."/>
            <person name="Birkelbach J."/>
            <person name="Nuebel U."/>
            <person name="Pietschmann T."/>
            <person name="Bach T."/>
            <person name="Mueller R."/>
        </authorList>
    </citation>
    <scope>NUCLEOTIDE SEQUENCE</scope>
    <source>
        <strain evidence="5">MSr11367</strain>
    </source>
</reference>
<keyword evidence="6" id="KW-1185">Reference proteome</keyword>
<accession>A0ABZ2L7L0</accession>
<dbReference type="InterPro" id="IPR011051">
    <property type="entry name" value="RmlC_Cupin_sf"/>
</dbReference>
<proteinExistence type="predicted"/>
<evidence type="ECO:0000313" key="6">
    <source>
        <dbReference type="Proteomes" id="UP001374803"/>
    </source>
</evidence>
<dbReference type="InterPro" id="IPR018060">
    <property type="entry name" value="HTH_AraC"/>
</dbReference>
<dbReference type="Gene3D" id="1.10.10.60">
    <property type="entry name" value="Homeodomain-like"/>
    <property type="match status" value="1"/>
</dbReference>
<dbReference type="InterPro" id="IPR003313">
    <property type="entry name" value="AraC-bd"/>
</dbReference>
<dbReference type="Gene3D" id="2.60.120.10">
    <property type="entry name" value="Jelly Rolls"/>
    <property type="match status" value="1"/>
</dbReference>
<keyword evidence="3" id="KW-0804">Transcription</keyword>
<evidence type="ECO:0000256" key="1">
    <source>
        <dbReference type="ARBA" id="ARBA00023015"/>
    </source>
</evidence>
<dbReference type="RefSeq" id="WP_394834351.1">
    <property type="nucleotide sequence ID" value="NZ_CP089929.1"/>
</dbReference>
<dbReference type="Pfam" id="PF02311">
    <property type="entry name" value="AraC_binding"/>
    <property type="match status" value="1"/>
</dbReference>
<dbReference type="InterPro" id="IPR009057">
    <property type="entry name" value="Homeodomain-like_sf"/>
</dbReference>
<dbReference type="PANTHER" id="PTHR11019">
    <property type="entry name" value="HTH-TYPE TRANSCRIPTIONAL REGULATOR NIMR"/>
    <property type="match status" value="1"/>
</dbReference>
<feature type="domain" description="HTH araC/xylS-type" evidence="4">
    <location>
        <begin position="129"/>
        <end position="227"/>
    </location>
</feature>
<dbReference type="Pfam" id="PF12833">
    <property type="entry name" value="HTH_18"/>
    <property type="match status" value="1"/>
</dbReference>
<dbReference type="InterPro" id="IPR014710">
    <property type="entry name" value="RmlC-like_jellyroll"/>
</dbReference>
<gene>
    <name evidence="5" type="ORF">LVJ94_48415</name>
</gene>
<dbReference type="SUPFAM" id="SSF51182">
    <property type="entry name" value="RmlC-like cupins"/>
    <property type="match status" value="1"/>
</dbReference>
<keyword evidence="2" id="KW-0238">DNA-binding</keyword>
<dbReference type="EMBL" id="CP089983">
    <property type="protein sequence ID" value="WXB04707.1"/>
    <property type="molecule type" value="Genomic_DNA"/>
</dbReference>
<evidence type="ECO:0000256" key="2">
    <source>
        <dbReference type="ARBA" id="ARBA00023125"/>
    </source>
</evidence>
<dbReference type="PROSITE" id="PS01124">
    <property type="entry name" value="HTH_ARAC_FAMILY_2"/>
    <property type="match status" value="1"/>
</dbReference>
<evidence type="ECO:0000259" key="4">
    <source>
        <dbReference type="PROSITE" id="PS01124"/>
    </source>
</evidence>
<protein>
    <submittedName>
        <fullName evidence="5">AraC family transcriptional regulator</fullName>
    </submittedName>
</protein>
<sequence>MLQSGQVLSRFGQARVLVPMHSHREALLIVSLRGNATIGTGDQDWELPPRSMLWVAGHTPHRVHTTADHHSLILSFPPELVARATGWVDASGFVRDLVERVGKAPDSERRDRLTAVLLDELAEPVPVNARLQRVTELVTQHPATSAAELAREVGLSERTFRRWFRADVGTSFTRWHQQHIVERAIQQLHRGDSVKCVAADLGYTSASAFIAMFKRLTNASPQRYLSSR</sequence>
<keyword evidence="1" id="KW-0805">Transcription regulation</keyword>
<dbReference type="PANTHER" id="PTHR11019:SF199">
    <property type="entry name" value="HTH-TYPE TRANSCRIPTIONAL REGULATOR NIMR"/>
    <property type="match status" value="1"/>
</dbReference>
<organism evidence="5 6">
    <name type="scientific">Pendulispora rubella</name>
    <dbReference type="NCBI Taxonomy" id="2741070"/>
    <lineage>
        <taxon>Bacteria</taxon>
        <taxon>Pseudomonadati</taxon>
        <taxon>Myxococcota</taxon>
        <taxon>Myxococcia</taxon>
        <taxon>Myxococcales</taxon>
        <taxon>Sorangiineae</taxon>
        <taxon>Pendulisporaceae</taxon>
        <taxon>Pendulispora</taxon>
    </lineage>
</organism>
<dbReference type="SUPFAM" id="SSF46689">
    <property type="entry name" value="Homeodomain-like"/>
    <property type="match status" value="2"/>
</dbReference>